<dbReference type="EMBL" id="CP003789">
    <property type="protein sequence ID" value="AGA64852.1"/>
    <property type="molecule type" value="Genomic_DNA"/>
</dbReference>
<dbReference type="STRING" id="1215343.B488_08600"/>
<dbReference type="InterPro" id="IPR011990">
    <property type="entry name" value="TPR-like_helical_dom_sf"/>
</dbReference>
<evidence type="ECO:0000313" key="2">
    <source>
        <dbReference type="Proteomes" id="UP000010799"/>
    </source>
</evidence>
<evidence type="ECO:0000313" key="1">
    <source>
        <dbReference type="EMBL" id="AGA64852.1"/>
    </source>
</evidence>
<name>L0EV60_LIBCB</name>
<gene>
    <name evidence="1" type="ordered locus">B488_08600</name>
</gene>
<dbReference type="SMART" id="SM00671">
    <property type="entry name" value="SEL1"/>
    <property type="match status" value="6"/>
</dbReference>
<keyword evidence="2" id="KW-1185">Reference proteome</keyword>
<dbReference type="PANTHER" id="PTHR11102">
    <property type="entry name" value="SEL-1-LIKE PROTEIN"/>
    <property type="match status" value="1"/>
</dbReference>
<dbReference type="InterPro" id="IPR006597">
    <property type="entry name" value="Sel1-like"/>
</dbReference>
<dbReference type="AlphaFoldDB" id="L0EV60"/>
<dbReference type="Proteomes" id="UP000010799">
    <property type="component" value="Chromosome"/>
</dbReference>
<dbReference type="eggNOG" id="COG0790">
    <property type="taxonomic scope" value="Bacteria"/>
</dbReference>
<dbReference type="SUPFAM" id="SSF81901">
    <property type="entry name" value="HCP-like"/>
    <property type="match status" value="1"/>
</dbReference>
<dbReference type="HOGENOM" id="CLU_000288_36_1_5"/>
<accession>L0EV60</accession>
<dbReference type="RefSeq" id="WP_015273278.1">
    <property type="nucleotide sequence ID" value="NC_019907.1"/>
</dbReference>
<dbReference type="InterPro" id="IPR050767">
    <property type="entry name" value="Sel1_AlgK"/>
</dbReference>
<protein>
    <submittedName>
        <fullName evidence="1">Uncharacterized protein</fullName>
    </submittedName>
</protein>
<sequence>MAPPFVNFSVVPRSYINTINPFDLLMPSLQDNAFDPSRTLIDKNISSSVSSSNETFDDAYAAFQRGLYLTALDKALKYAEKGNVSAQTLVGLILGEGLGVKRNIKQAAFWYEKAAEAGDPAAMLRYAFILINGKDVQRNKERGYAFIKKAADKNDASAQFNYAQILVKENPGHKGLELALSYYEKAAKQGIVDAQYAVACIYNSLPQLPEEKKKLSRQWMMRAAKAGFDTAQLDMGLWFINGIGGERDYKKGFEWLSIAANRGNVLAQNRLAYLYFNALGTKPDLVEAVKWYVLSRKAGLNDPILEGFYVGVPDILQNLGVKKADSFIAAHSLSIS</sequence>
<organism evidence="1 2">
    <name type="scientific">Liberibacter crescens (strain BT-1)</name>
    <dbReference type="NCBI Taxonomy" id="1215343"/>
    <lineage>
        <taxon>Bacteria</taxon>
        <taxon>Pseudomonadati</taxon>
        <taxon>Pseudomonadota</taxon>
        <taxon>Alphaproteobacteria</taxon>
        <taxon>Hyphomicrobiales</taxon>
        <taxon>Rhizobiaceae</taxon>
        <taxon>Liberibacter</taxon>
    </lineage>
</organism>
<dbReference type="PANTHER" id="PTHR11102:SF160">
    <property type="entry name" value="ERAD-ASSOCIATED E3 UBIQUITIN-PROTEIN LIGASE COMPONENT HRD3"/>
    <property type="match status" value="1"/>
</dbReference>
<reference evidence="1 2" key="1">
    <citation type="journal article" date="2012" name="Stand. Genomic Sci.">
        <title>Complete genome sequence of Liberibacter crescens BT-1.</title>
        <authorList>
            <person name="Leonard M.T."/>
            <person name="Fagen J.R."/>
            <person name="Davis-Richardson A.G."/>
            <person name="Davis M.J."/>
            <person name="Triplett E.W."/>
        </authorList>
    </citation>
    <scope>NUCLEOTIDE SEQUENCE [LARGE SCALE GENOMIC DNA]</scope>
    <source>
        <strain evidence="1 2">BT-1</strain>
    </source>
</reference>
<proteinExistence type="predicted"/>
<dbReference type="PATRIC" id="fig|1215343.11.peg.886"/>
<dbReference type="Gene3D" id="1.25.40.10">
    <property type="entry name" value="Tetratricopeptide repeat domain"/>
    <property type="match status" value="2"/>
</dbReference>
<dbReference type="Pfam" id="PF08238">
    <property type="entry name" value="Sel1"/>
    <property type="match status" value="6"/>
</dbReference>
<dbReference type="KEGG" id="lcc:B488_08600"/>